<reference evidence="4 5" key="2">
    <citation type="submission" date="2021-03" db="EMBL/GenBank/DDBJ databases">
        <title>Genomic Encyclopedia of Type Strains, Phase IV (KMG-IV): sequencing the most valuable type-strain genomes for metagenomic binning, comparative biology and taxonomic classification.</title>
        <authorList>
            <person name="Goeker M."/>
        </authorList>
    </citation>
    <scope>NUCLEOTIDE SEQUENCE [LARGE SCALE GENOMIC DNA]</scope>
    <source>
        <strain evidence="4 5">DSM 41954</strain>
    </source>
</reference>
<keyword evidence="2" id="KW-0560">Oxidoreductase</keyword>
<proteinExistence type="inferred from homology"/>
<organism evidence="3">
    <name type="scientific">Streptomyces iranensis</name>
    <dbReference type="NCBI Taxonomy" id="576784"/>
    <lineage>
        <taxon>Bacteria</taxon>
        <taxon>Bacillati</taxon>
        <taxon>Actinomycetota</taxon>
        <taxon>Actinomycetes</taxon>
        <taxon>Kitasatosporales</taxon>
        <taxon>Streptomycetaceae</taxon>
        <taxon>Streptomyces</taxon>
        <taxon>Streptomyces violaceusniger group</taxon>
    </lineage>
</organism>
<dbReference type="PANTHER" id="PTHR24321">
    <property type="entry name" value="DEHYDROGENASES, SHORT CHAIN"/>
    <property type="match status" value="1"/>
</dbReference>
<evidence type="ECO:0000256" key="1">
    <source>
        <dbReference type="ARBA" id="ARBA00006484"/>
    </source>
</evidence>
<evidence type="ECO:0000256" key="2">
    <source>
        <dbReference type="ARBA" id="ARBA00023002"/>
    </source>
</evidence>
<keyword evidence="5" id="KW-1185">Reference proteome</keyword>
<evidence type="ECO:0000313" key="5">
    <source>
        <dbReference type="Proteomes" id="UP000756710"/>
    </source>
</evidence>
<dbReference type="GO" id="GO:0016491">
    <property type="term" value="F:oxidoreductase activity"/>
    <property type="evidence" value="ECO:0007669"/>
    <property type="project" value="UniProtKB-KW"/>
</dbReference>
<dbReference type="Gene3D" id="3.40.50.720">
    <property type="entry name" value="NAD(P)-binding Rossmann-like Domain"/>
    <property type="match status" value="1"/>
</dbReference>
<sequence length="49" mass="5294">MIDQLNAHTPLRRAAEPEEVAETAAWLLSDRASYVTGVVLPVDGGMRVS</sequence>
<dbReference type="HOGENOM" id="CLU_010194_47_13_11"/>
<dbReference type="PANTHER" id="PTHR24321:SF8">
    <property type="entry name" value="ESTRADIOL 17-BETA-DEHYDROGENASE 8-RELATED"/>
    <property type="match status" value="1"/>
</dbReference>
<accession>A0A060ZWS0</accession>
<dbReference type="InterPro" id="IPR002347">
    <property type="entry name" value="SDR_fam"/>
</dbReference>
<gene>
    <name evidence="4" type="ORF">J2Z30_005858</name>
    <name evidence="3" type="ORF">SIRAN6802</name>
</gene>
<evidence type="ECO:0000313" key="3">
    <source>
        <dbReference type="EMBL" id="CDR10231.1"/>
    </source>
</evidence>
<dbReference type="EMBL" id="LK022848">
    <property type="protein sequence ID" value="CDR10231.1"/>
    <property type="molecule type" value="Genomic_DNA"/>
</dbReference>
<dbReference type="Proteomes" id="UP000756710">
    <property type="component" value="Unassembled WGS sequence"/>
</dbReference>
<dbReference type="Pfam" id="PF13561">
    <property type="entry name" value="adh_short_C2"/>
    <property type="match status" value="1"/>
</dbReference>
<name>A0A060ZWS0_9ACTN</name>
<dbReference type="InterPro" id="IPR036291">
    <property type="entry name" value="NAD(P)-bd_dom_sf"/>
</dbReference>
<dbReference type="RefSeq" id="WP_372453322.1">
    <property type="nucleotide sequence ID" value="NZ_BAABDR010000095.1"/>
</dbReference>
<dbReference type="SUPFAM" id="SSF51735">
    <property type="entry name" value="NAD(P)-binding Rossmann-fold domains"/>
    <property type="match status" value="1"/>
</dbReference>
<dbReference type="AlphaFoldDB" id="A0A060ZWS0"/>
<reference evidence="3" key="1">
    <citation type="submission" date="2014-05" db="EMBL/GenBank/DDBJ databases">
        <authorList>
            <person name="Horn Fabian"/>
        </authorList>
    </citation>
    <scope>NUCLEOTIDE SEQUENCE</scope>
</reference>
<evidence type="ECO:0000313" key="4">
    <source>
        <dbReference type="EMBL" id="MBP2064832.1"/>
    </source>
</evidence>
<comment type="similarity">
    <text evidence="1">Belongs to the short-chain dehydrogenases/reductases (SDR) family.</text>
</comment>
<protein>
    <submittedName>
        <fullName evidence="4">NAD(P)-dependent dehydrogenase (Short-subunit alcohol dehydrogenase family)</fullName>
    </submittedName>
    <submittedName>
        <fullName evidence="3">Short-chain dehydrogenase/reductase SDR</fullName>
    </submittedName>
</protein>
<dbReference type="EMBL" id="JAGGLR010000017">
    <property type="protein sequence ID" value="MBP2064832.1"/>
    <property type="molecule type" value="Genomic_DNA"/>
</dbReference>